<keyword evidence="1" id="KW-0175">Coiled coil</keyword>
<sequence length="461" mass="54834">MNNFNTAAKTIPQKRHIPKLNLGKMIELESSILMKDRPYISTSRMNKDKIYSNTLRDSMNNEDESLEIEKIKFRRLLKYIKSFLKTIQQISQSSTEKNSSKLIHIQILLEDYKIKLHKLENQDVSFTYDDSKMKEELENCKKIALMYEQKVKIKNQTIFSLRAKVKEHESFINFIKNQFKTVVEAQGVAFGKFMANANEKLLKNNRKFEEIQEMIKKRLTFGLDEIRKVVEMFNKNAFFDEQIDMYKKNLEENEMNNKEIFDKMKELEEENGKYRGRICELEKMISMLKTDVFNGKTMMNEIESITEVNEKLKKQLKIKEFELKQAEFEKKELDSDKNELLTKVEALEIEIIEGHEAINTLNIKYNQEIESFIYTNTVQKNEINELTKEKDEYKQKYESSEEKLQNISQKYNDLLRDSQNFSSILEEKERKMKESYEKIENPEPTTRIIVEDSNISSFTMS</sequence>
<feature type="coiled-coil region" evidence="1">
    <location>
        <begin position="250"/>
        <end position="277"/>
    </location>
</feature>
<organism evidence="2 3">
    <name type="scientific">Stentor coeruleus</name>
    <dbReference type="NCBI Taxonomy" id="5963"/>
    <lineage>
        <taxon>Eukaryota</taxon>
        <taxon>Sar</taxon>
        <taxon>Alveolata</taxon>
        <taxon>Ciliophora</taxon>
        <taxon>Postciliodesmatophora</taxon>
        <taxon>Heterotrichea</taxon>
        <taxon>Heterotrichida</taxon>
        <taxon>Stentoridae</taxon>
        <taxon>Stentor</taxon>
    </lineage>
</organism>
<protein>
    <submittedName>
        <fullName evidence="2">Uncharacterized protein</fullName>
    </submittedName>
</protein>
<proteinExistence type="predicted"/>
<name>A0A1R2CNK8_9CILI</name>
<evidence type="ECO:0000256" key="1">
    <source>
        <dbReference type="SAM" id="Coils"/>
    </source>
</evidence>
<comment type="caution">
    <text evidence="2">The sequence shown here is derived from an EMBL/GenBank/DDBJ whole genome shotgun (WGS) entry which is preliminary data.</text>
</comment>
<keyword evidence="3" id="KW-1185">Reference proteome</keyword>
<dbReference type="AlphaFoldDB" id="A0A1R2CNK8"/>
<feature type="coiled-coil region" evidence="1">
    <location>
        <begin position="302"/>
        <end position="350"/>
    </location>
</feature>
<reference evidence="2 3" key="1">
    <citation type="submission" date="2016-11" db="EMBL/GenBank/DDBJ databases">
        <title>The macronuclear genome of Stentor coeruleus: a giant cell with tiny introns.</title>
        <authorList>
            <person name="Slabodnick M."/>
            <person name="Ruby J.G."/>
            <person name="Reiff S.B."/>
            <person name="Swart E.C."/>
            <person name="Gosai S."/>
            <person name="Prabakaran S."/>
            <person name="Witkowska E."/>
            <person name="Larue G.E."/>
            <person name="Fisher S."/>
            <person name="Freeman R.M."/>
            <person name="Gunawardena J."/>
            <person name="Chu W."/>
            <person name="Stover N.A."/>
            <person name="Gregory B.D."/>
            <person name="Nowacki M."/>
            <person name="Derisi J."/>
            <person name="Roy S.W."/>
            <person name="Marshall W.F."/>
            <person name="Sood P."/>
        </authorList>
    </citation>
    <scope>NUCLEOTIDE SEQUENCE [LARGE SCALE GENOMIC DNA]</scope>
    <source>
        <strain evidence="2">WM001</strain>
    </source>
</reference>
<dbReference type="EMBL" id="MPUH01000099">
    <property type="protein sequence ID" value="OMJ90603.1"/>
    <property type="molecule type" value="Genomic_DNA"/>
</dbReference>
<dbReference type="Proteomes" id="UP000187209">
    <property type="component" value="Unassembled WGS sequence"/>
</dbReference>
<evidence type="ECO:0000313" key="2">
    <source>
        <dbReference type="EMBL" id="OMJ90603.1"/>
    </source>
</evidence>
<accession>A0A1R2CNK8</accession>
<gene>
    <name evidence="2" type="ORF">SteCoe_7001</name>
</gene>
<evidence type="ECO:0000313" key="3">
    <source>
        <dbReference type="Proteomes" id="UP000187209"/>
    </source>
</evidence>
<feature type="coiled-coil region" evidence="1">
    <location>
        <begin position="376"/>
        <end position="417"/>
    </location>
</feature>